<keyword evidence="2" id="KW-1185">Reference proteome</keyword>
<gene>
    <name evidence="1" type="ORF">FJTKL_05367</name>
</gene>
<evidence type="ECO:0000313" key="2">
    <source>
        <dbReference type="Proteomes" id="UP001600888"/>
    </source>
</evidence>
<comment type="caution">
    <text evidence="1">The sequence shown here is derived from an EMBL/GenBank/DDBJ whole genome shotgun (WGS) entry which is preliminary data.</text>
</comment>
<accession>A0ABR4FFI5</accession>
<organism evidence="1 2">
    <name type="scientific">Diaporthe vaccinii</name>
    <dbReference type="NCBI Taxonomy" id="105482"/>
    <lineage>
        <taxon>Eukaryota</taxon>
        <taxon>Fungi</taxon>
        <taxon>Dikarya</taxon>
        <taxon>Ascomycota</taxon>
        <taxon>Pezizomycotina</taxon>
        <taxon>Sordariomycetes</taxon>
        <taxon>Sordariomycetidae</taxon>
        <taxon>Diaporthales</taxon>
        <taxon>Diaporthaceae</taxon>
        <taxon>Diaporthe</taxon>
        <taxon>Diaporthe eres species complex</taxon>
    </lineage>
</organism>
<dbReference type="Proteomes" id="UP001600888">
    <property type="component" value="Unassembled WGS sequence"/>
</dbReference>
<proteinExistence type="predicted"/>
<sequence>MASMTVDSISAYHLRKDTLLEYLRSVFPTHSNYITVEPAPRTMYTLTIPRALTQAERDHIIDNLRELGELGE</sequence>
<dbReference type="EMBL" id="JBAWTH010000001">
    <property type="protein sequence ID" value="KAL2293466.1"/>
    <property type="molecule type" value="Genomic_DNA"/>
</dbReference>
<name>A0ABR4FFI5_9PEZI</name>
<evidence type="ECO:0000313" key="1">
    <source>
        <dbReference type="EMBL" id="KAL2293466.1"/>
    </source>
</evidence>
<reference evidence="1 2" key="1">
    <citation type="submission" date="2024-03" db="EMBL/GenBank/DDBJ databases">
        <title>A high-quality draft genome sequence of Diaporthe vaccinii, a causative agent of upright dieback and viscid rot disease in cranberry plants.</title>
        <authorList>
            <person name="Sarrasin M."/>
            <person name="Lang B.F."/>
            <person name="Burger G."/>
        </authorList>
    </citation>
    <scope>NUCLEOTIDE SEQUENCE [LARGE SCALE GENOMIC DNA]</scope>
    <source>
        <strain evidence="1 2">IS7</strain>
    </source>
</reference>
<protein>
    <submittedName>
        <fullName evidence="1">Uncharacterized protein</fullName>
    </submittedName>
</protein>